<dbReference type="EMBL" id="JBHUEE010000002">
    <property type="protein sequence ID" value="MFD1717239.1"/>
    <property type="molecule type" value="Genomic_DNA"/>
</dbReference>
<reference evidence="3" key="1">
    <citation type="journal article" date="2019" name="Int. J. Syst. Evol. Microbiol.">
        <title>The Global Catalogue of Microorganisms (GCM) 10K type strain sequencing project: providing services to taxonomists for standard genome sequencing and annotation.</title>
        <authorList>
            <consortium name="The Broad Institute Genomics Platform"/>
            <consortium name="The Broad Institute Genome Sequencing Center for Infectious Disease"/>
            <person name="Wu L."/>
            <person name="Ma J."/>
        </authorList>
    </citation>
    <scope>NUCLEOTIDE SEQUENCE [LARGE SCALE GENOMIC DNA]</scope>
    <source>
        <strain evidence="3">JCM 17130</strain>
    </source>
</reference>
<dbReference type="CDD" id="cd11614">
    <property type="entry name" value="SAF_CpaB_FlgA_like"/>
    <property type="match status" value="1"/>
</dbReference>
<sequence>MLARPAPPPSSSIRARARRFLWRRRHLLAAVCVAAAAAITLEAVRPAPPPTEPAVVVTGDVPAGTRLTSSDLAVRDVPARALPDRVLTAIDDAVGRPLAVGLGAGTALQPAMLTGPGLSASAPPGTVVVPVPVADDATAQLARPGQRLDLVAPAPAGAEPSGDAARVVARDVVVLARAAGSGGGGLLGDTRDMAHYLYVAADESDATVLVGSGAWAPLRAVLPGQ</sequence>
<keyword evidence="3" id="KW-1185">Reference proteome</keyword>
<dbReference type="InterPro" id="IPR013974">
    <property type="entry name" value="SAF"/>
</dbReference>
<dbReference type="Pfam" id="PF08666">
    <property type="entry name" value="SAF"/>
    <property type="match status" value="1"/>
</dbReference>
<protein>
    <submittedName>
        <fullName evidence="2">SAF domain-containing protein</fullName>
    </submittedName>
</protein>
<name>A0ABW4L5H7_9MICO</name>
<evidence type="ECO:0000313" key="2">
    <source>
        <dbReference type="EMBL" id="MFD1717239.1"/>
    </source>
</evidence>
<proteinExistence type="predicted"/>
<dbReference type="Gene3D" id="3.90.1210.10">
    <property type="entry name" value="Antifreeze-like/N-acetylneuraminic acid synthase C-terminal domain"/>
    <property type="match status" value="1"/>
</dbReference>
<organism evidence="2 3">
    <name type="scientific">Georgenia deserti</name>
    <dbReference type="NCBI Taxonomy" id="2093781"/>
    <lineage>
        <taxon>Bacteria</taxon>
        <taxon>Bacillati</taxon>
        <taxon>Actinomycetota</taxon>
        <taxon>Actinomycetes</taxon>
        <taxon>Micrococcales</taxon>
        <taxon>Bogoriellaceae</taxon>
        <taxon>Georgenia</taxon>
    </lineage>
</organism>
<dbReference type="Proteomes" id="UP001597277">
    <property type="component" value="Unassembled WGS sequence"/>
</dbReference>
<accession>A0ABW4L5H7</accession>
<dbReference type="RefSeq" id="WP_388003081.1">
    <property type="nucleotide sequence ID" value="NZ_JBHUEE010000002.1"/>
</dbReference>
<evidence type="ECO:0000259" key="1">
    <source>
        <dbReference type="SMART" id="SM00858"/>
    </source>
</evidence>
<evidence type="ECO:0000313" key="3">
    <source>
        <dbReference type="Proteomes" id="UP001597277"/>
    </source>
</evidence>
<feature type="domain" description="SAF" evidence="1">
    <location>
        <begin position="52"/>
        <end position="114"/>
    </location>
</feature>
<comment type="caution">
    <text evidence="2">The sequence shown here is derived from an EMBL/GenBank/DDBJ whole genome shotgun (WGS) entry which is preliminary data.</text>
</comment>
<gene>
    <name evidence="2" type="ORF">ACFSE6_05305</name>
</gene>
<dbReference type="SMART" id="SM00858">
    <property type="entry name" value="SAF"/>
    <property type="match status" value="1"/>
</dbReference>